<comment type="caution">
    <text evidence="1">The sequence shown here is derived from an EMBL/GenBank/DDBJ whole genome shotgun (WGS) entry which is preliminary data.</text>
</comment>
<keyword evidence="2" id="KW-1185">Reference proteome</keyword>
<sequence>TNSTPGLISLTSSTLPSLPTLHSFKLLYNQLKFYDNQLQIDYQEILAFIHINNHLLVSTTLPPQPQLNIPSYEVQLIQQTVNSPTYQN</sequence>
<evidence type="ECO:0000313" key="2">
    <source>
        <dbReference type="Proteomes" id="UP000789508"/>
    </source>
</evidence>
<evidence type="ECO:0000313" key="1">
    <source>
        <dbReference type="EMBL" id="CAG8703502.1"/>
    </source>
</evidence>
<dbReference type="EMBL" id="CAJVPS010020175">
    <property type="protein sequence ID" value="CAG8703502.1"/>
    <property type="molecule type" value="Genomic_DNA"/>
</dbReference>
<dbReference type="OrthoDB" id="10529492at2759"/>
<accession>A0A9N9HSH1</accession>
<reference evidence="1" key="1">
    <citation type="submission" date="2021-06" db="EMBL/GenBank/DDBJ databases">
        <authorList>
            <person name="Kallberg Y."/>
            <person name="Tangrot J."/>
            <person name="Rosling A."/>
        </authorList>
    </citation>
    <scope>NUCLEOTIDE SEQUENCE</scope>
    <source>
        <strain evidence="1">FL130A</strain>
    </source>
</reference>
<gene>
    <name evidence="1" type="ORF">ALEPTO_LOCUS11661</name>
</gene>
<organism evidence="1 2">
    <name type="scientific">Ambispora leptoticha</name>
    <dbReference type="NCBI Taxonomy" id="144679"/>
    <lineage>
        <taxon>Eukaryota</taxon>
        <taxon>Fungi</taxon>
        <taxon>Fungi incertae sedis</taxon>
        <taxon>Mucoromycota</taxon>
        <taxon>Glomeromycotina</taxon>
        <taxon>Glomeromycetes</taxon>
        <taxon>Archaeosporales</taxon>
        <taxon>Ambisporaceae</taxon>
        <taxon>Ambispora</taxon>
    </lineage>
</organism>
<name>A0A9N9HSH1_9GLOM</name>
<protein>
    <submittedName>
        <fullName evidence="1">14345_t:CDS:1</fullName>
    </submittedName>
</protein>
<feature type="non-terminal residue" evidence="1">
    <location>
        <position position="1"/>
    </location>
</feature>
<dbReference type="Proteomes" id="UP000789508">
    <property type="component" value="Unassembled WGS sequence"/>
</dbReference>
<dbReference type="AlphaFoldDB" id="A0A9N9HSH1"/>
<proteinExistence type="predicted"/>